<sequence length="304" mass="33831">MRGFDWDDIQAFLAIARAGRLTVAAQQMGVDHSTLSRRVAALEKALRVRLFDRSSVGFVLTPEGERALSDAEGMESLAMQMRHRLEDASIGLTGSVRIGTPEGFGTYFLAPRIAQVAAVHPQLEIELIANPRMFSLSKREADLAVSMTRPAQGRVYAHKLTDYALGVYASRDYLARHRKIASRRDLPKHPWVGYVEDQMWSAELNYLPQISNSLVPTIRISNVISQAAAVSGGVGLGVLPCFIARTDPNLVRLLPEQIALSRSYWLVTLAETRDVARVRWLADFIRNECAGSWFLDQPPFCPPQ</sequence>
<dbReference type="Gene3D" id="3.40.190.290">
    <property type="match status" value="1"/>
</dbReference>
<comment type="caution">
    <text evidence="6">The sequence shown here is derived from an EMBL/GenBank/DDBJ whole genome shotgun (WGS) entry which is preliminary data.</text>
</comment>
<dbReference type="Gene3D" id="1.10.10.10">
    <property type="entry name" value="Winged helix-like DNA-binding domain superfamily/Winged helix DNA-binding domain"/>
    <property type="match status" value="1"/>
</dbReference>
<dbReference type="EMBL" id="FCOM02000124">
    <property type="protein sequence ID" value="SAL88323.1"/>
    <property type="molecule type" value="Genomic_DNA"/>
</dbReference>
<dbReference type="InterPro" id="IPR058163">
    <property type="entry name" value="LysR-type_TF_proteobact-type"/>
</dbReference>
<gene>
    <name evidence="6" type="ORF">AWB74_08508</name>
</gene>
<dbReference type="RefSeq" id="WP_061152554.1">
    <property type="nucleotide sequence ID" value="NZ_FCOM02000124.1"/>
</dbReference>
<reference evidence="6" key="1">
    <citation type="submission" date="2016-01" db="EMBL/GenBank/DDBJ databases">
        <authorList>
            <person name="Peeters C."/>
        </authorList>
    </citation>
    <scope>NUCLEOTIDE SEQUENCE [LARGE SCALE GENOMIC DNA]</scope>
    <source>
        <strain evidence="6">LMG 29317</strain>
    </source>
</reference>
<evidence type="ECO:0000256" key="4">
    <source>
        <dbReference type="ARBA" id="ARBA00023163"/>
    </source>
</evidence>
<dbReference type="OrthoDB" id="9072091at2"/>
<dbReference type="AlphaFoldDB" id="A0A158L5T0"/>
<keyword evidence="3" id="KW-0238">DNA-binding</keyword>
<dbReference type="PROSITE" id="PS50931">
    <property type="entry name" value="HTH_LYSR"/>
    <property type="match status" value="1"/>
</dbReference>
<dbReference type="InterPro" id="IPR000847">
    <property type="entry name" value="LysR_HTH_N"/>
</dbReference>
<dbReference type="SUPFAM" id="SSF53850">
    <property type="entry name" value="Periplasmic binding protein-like II"/>
    <property type="match status" value="1"/>
</dbReference>
<protein>
    <submittedName>
        <fullName evidence="6">LysR family transcriptional regulator</fullName>
    </submittedName>
</protein>
<dbReference type="InterPro" id="IPR036390">
    <property type="entry name" value="WH_DNA-bd_sf"/>
</dbReference>
<dbReference type="PANTHER" id="PTHR30537">
    <property type="entry name" value="HTH-TYPE TRANSCRIPTIONAL REGULATOR"/>
    <property type="match status" value="1"/>
</dbReference>
<evidence type="ECO:0000256" key="3">
    <source>
        <dbReference type="ARBA" id="ARBA00023125"/>
    </source>
</evidence>
<dbReference type="GO" id="GO:0006351">
    <property type="term" value="P:DNA-templated transcription"/>
    <property type="evidence" value="ECO:0007669"/>
    <property type="project" value="TreeGrafter"/>
</dbReference>
<evidence type="ECO:0000259" key="5">
    <source>
        <dbReference type="PROSITE" id="PS50931"/>
    </source>
</evidence>
<feature type="domain" description="HTH lysR-type" evidence="5">
    <location>
        <begin position="4"/>
        <end position="61"/>
    </location>
</feature>
<organism evidence="6 7">
    <name type="scientific">Caballeronia arvi</name>
    <dbReference type="NCBI Taxonomy" id="1777135"/>
    <lineage>
        <taxon>Bacteria</taxon>
        <taxon>Pseudomonadati</taxon>
        <taxon>Pseudomonadota</taxon>
        <taxon>Betaproteobacteria</taxon>
        <taxon>Burkholderiales</taxon>
        <taxon>Burkholderiaceae</taxon>
        <taxon>Caballeronia</taxon>
    </lineage>
</organism>
<dbReference type="Proteomes" id="UP000055019">
    <property type="component" value="Unassembled WGS sequence"/>
</dbReference>
<keyword evidence="7" id="KW-1185">Reference proteome</keyword>
<keyword evidence="2" id="KW-0805">Transcription regulation</keyword>
<name>A0A158L5T0_9BURK</name>
<dbReference type="GO" id="GO:0003700">
    <property type="term" value="F:DNA-binding transcription factor activity"/>
    <property type="evidence" value="ECO:0007669"/>
    <property type="project" value="InterPro"/>
</dbReference>
<dbReference type="InterPro" id="IPR005119">
    <property type="entry name" value="LysR_subst-bd"/>
</dbReference>
<comment type="similarity">
    <text evidence="1">Belongs to the LysR transcriptional regulatory family.</text>
</comment>
<dbReference type="InterPro" id="IPR036388">
    <property type="entry name" value="WH-like_DNA-bd_sf"/>
</dbReference>
<dbReference type="SUPFAM" id="SSF46785">
    <property type="entry name" value="Winged helix' DNA-binding domain"/>
    <property type="match status" value="1"/>
</dbReference>
<evidence type="ECO:0000256" key="2">
    <source>
        <dbReference type="ARBA" id="ARBA00023015"/>
    </source>
</evidence>
<proteinExistence type="inferred from homology"/>
<dbReference type="Pfam" id="PF00126">
    <property type="entry name" value="HTH_1"/>
    <property type="match status" value="1"/>
</dbReference>
<accession>A0A158L5T0</accession>
<dbReference type="Pfam" id="PF03466">
    <property type="entry name" value="LysR_substrate"/>
    <property type="match status" value="1"/>
</dbReference>
<dbReference type="GO" id="GO:0043565">
    <property type="term" value="F:sequence-specific DNA binding"/>
    <property type="evidence" value="ECO:0007669"/>
    <property type="project" value="TreeGrafter"/>
</dbReference>
<evidence type="ECO:0000256" key="1">
    <source>
        <dbReference type="ARBA" id="ARBA00009437"/>
    </source>
</evidence>
<keyword evidence="4" id="KW-0804">Transcription</keyword>
<dbReference type="PANTHER" id="PTHR30537:SF3">
    <property type="entry name" value="TRANSCRIPTIONAL REGULATORY PROTEIN"/>
    <property type="match status" value="1"/>
</dbReference>
<evidence type="ECO:0000313" key="7">
    <source>
        <dbReference type="Proteomes" id="UP000055019"/>
    </source>
</evidence>
<evidence type="ECO:0000313" key="6">
    <source>
        <dbReference type="EMBL" id="SAL88323.1"/>
    </source>
</evidence>